<protein>
    <submittedName>
        <fullName evidence="2">Uncharacterized protein</fullName>
    </submittedName>
</protein>
<dbReference type="AlphaFoldDB" id="A0AAN7YTJ0"/>
<proteinExistence type="predicted"/>
<accession>A0AAN7YTJ0</accession>
<keyword evidence="3" id="KW-1185">Reference proteome</keyword>
<name>A0AAN7YTJ0_9MYCE</name>
<evidence type="ECO:0000256" key="1">
    <source>
        <dbReference type="SAM" id="SignalP"/>
    </source>
</evidence>
<reference evidence="2 3" key="1">
    <citation type="submission" date="2023-11" db="EMBL/GenBank/DDBJ databases">
        <title>Dfirmibasis_genome.</title>
        <authorList>
            <person name="Edelbroek B."/>
            <person name="Kjellin J."/>
            <person name="Jerlstrom-Hultqvist J."/>
            <person name="Soderbom F."/>
        </authorList>
    </citation>
    <scope>NUCLEOTIDE SEQUENCE [LARGE SCALE GENOMIC DNA]</scope>
    <source>
        <strain evidence="2 3">TNS-C-14</strain>
    </source>
</reference>
<evidence type="ECO:0000313" key="3">
    <source>
        <dbReference type="Proteomes" id="UP001344447"/>
    </source>
</evidence>
<keyword evidence="1" id="KW-0732">Signal</keyword>
<feature type="chain" id="PRO_5042898187" evidence="1">
    <location>
        <begin position="24"/>
        <end position="93"/>
    </location>
</feature>
<gene>
    <name evidence="2" type="ORF">RB653_006151</name>
</gene>
<feature type="signal peptide" evidence="1">
    <location>
        <begin position="1"/>
        <end position="23"/>
    </location>
</feature>
<evidence type="ECO:0000313" key="2">
    <source>
        <dbReference type="EMBL" id="KAK5584539.1"/>
    </source>
</evidence>
<dbReference type="Proteomes" id="UP001344447">
    <property type="component" value="Unassembled WGS sequence"/>
</dbReference>
<dbReference type="EMBL" id="JAVFKY010000001">
    <property type="protein sequence ID" value="KAK5584539.1"/>
    <property type="molecule type" value="Genomic_DNA"/>
</dbReference>
<organism evidence="2 3">
    <name type="scientific">Dictyostelium firmibasis</name>
    <dbReference type="NCBI Taxonomy" id="79012"/>
    <lineage>
        <taxon>Eukaryota</taxon>
        <taxon>Amoebozoa</taxon>
        <taxon>Evosea</taxon>
        <taxon>Eumycetozoa</taxon>
        <taxon>Dictyostelia</taxon>
        <taxon>Dictyosteliales</taxon>
        <taxon>Dictyosteliaceae</taxon>
        <taxon>Dictyostelium</taxon>
    </lineage>
</organism>
<comment type="caution">
    <text evidence="2">The sequence shown here is derived from an EMBL/GenBank/DDBJ whole genome shotgun (WGS) entry which is preliminary data.</text>
</comment>
<sequence length="93" mass="10568">MKISLKSILLFLTFVCLLSVVFANNEVTKEEPSIVFQNNGVQEEETILESDLVGKMNTDVCAGKNQVTCLVFEFAQIKCYWDLKKGKCLRIYP</sequence>